<dbReference type="HOGENOM" id="CLU_150602_0_0_6"/>
<dbReference type="STRING" id="686340.Metal_3206"/>
<sequence length="143" mass="15948">MARINISVPDELKVSMDELDLNWSAIAKEAFETAVSIENLKRKHMNLEAGIERLKVSKKSNSERQRAEGFAQGEHWALESATYDDLKRIADLRPVAFWQPSEGAHSRLQRLSETLSLNLPGSANDAYCEGFIDGAAGIFDQVN</sequence>
<accession>H8GPD1</accession>
<evidence type="ECO:0000313" key="1">
    <source>
        <dbReference type="EMBL" id="EIC30877.1"/>
    </source>
</evidence>
<reference evidence="1 2" key="1">
    <citation type="journal article" date="2013" name="Genome Announc.">
        <title>Genome Sequence of the Obligate Gammaproteobacterial Methanotroph Methylomicrobium album Strain BG8.</title>
        <authorList>
            <person name="Kits K.D."/>
            <person name="Kalyuzhnaya M.G."/>
            <person name="Klotz M.G."/>
            <person name="Jetten M.S."/>
            <person name="Op den Camp H.J."/>
            <person name="Vuilleumier S."/>
            <person name="Bringel F."/>
            <person name="Dispirito A.A."/>
            <person name="Murrell J.C."/>
            <person name="Bruce D."/>
            <person name="Cheng J.F."/>
            <person name="Copeland A."/>
            <person name="Goodwin L."/>
            <person name="Hauser L."/>
            <person name="Lajus A."/>
            <person name="Land M.L."/>
            <person name="Lapidus A."/>
            <person name="Lucas S."/>
            <person name="Medigue C."/>
            <person name="Pitluck S."/>
            <person name="Woyke T."/>
            <person name="Zeytun A."/>
            <person name="Stein L.Y."/>
        </authorList>
    </citation>
    <scope>NUCLEOTIDE SEQUENCE [LARGE SCALE GENOMIC DNA]</scope>
    <source>
        <strain evidence="1 2">BG8</strain>
    </source>
</reference>
<proteinExistence type="predicted"/>
<organism evidence="1 2">
    <name type="scientific">Methylomicrobium album BG8</name>
    <dbReference type="NCBI Taxonomy" id="686340"/>
    <lineage>
        <taxon>Bacteria</taxon>
        <taxon>Pseudomonadati</taxon>
        <taxon>Pseudomonadota</taxon>
        <taxon>Gammaproteobacteria</taxon>
        <taxon>Methylococcales</taxon>
        <taxon>Methylococcaceae</taxon>
        <taxon>Methylomicrobium</taxon>
    </lineage>
</organism>
<dbReference type="EMBL" id="CM001475">
    <property type="protein sequence ID" value="EIC30877.1"/>
    <property type="molecule type" value="Genomic_DNA"/>
</dbReference>
<name>H8GPD1_METAL</name>
<evidence type="ECO:0000313" key="2">
    <source>
        <dbReference type="Proteomes" id="UP000005090"/>
    </source>
</evidence>
<keyword evidence="2" id="KW-1185">Reference proteome</keyword>
<protein>
    <submittedName>
        <fullName evidence="1">Uncharacterized protein</fullName>
    </submittedName>
</protein>
<dbReference type="eggNOG" id="ENOG5034CE4">
    <property type="taxonomic scope" value="Bacteria"/>
</dbReference>
<gene>
    <name evidence="1" type="ORF">Metal_3206</name>
</gene>
<dbReference type="AlphaFoldDB" id="H8GPD1"/>
<dbReference type="Proteomes" id="UP000005090">
    <property type="component" value="Chromosome"/>
</dbReference>
<dbReference type="RefSeq" id="WP_005373796.1">
    <property type="nucleotide sequence ID" value="NZ_CM001475.1"/>
</dbReference>